<protein>
    <recommendedName>
        <fullName evidence="10">Mannosyltransferase</fullName>
        <ecNumber evidence="10">2.4.1.-</ecNumber>
    </recommendedName>
</protein>
<dbReference type="Pfam" id="PF03901">
    <property type="entry name" value="Glyco_transf_22"/>
    <property type="match status" value="1"/>
</dbReference>
<feature type="transmembrane region" description="Helical" evidence="10">
    <location>
        <begin position="213"/>
        <end position="235"/>
    </location>
</feature>
<keyword evidence="13" id="KW-1185">Reference proteome</keyword>
<evidence type="ECO:0000256" key="5">
    <source>
        <dbReference type="ARBA" id="ARBA00022692"/>
    </source>
</evidence>
<feature type="transmembrane region" description="Helical" evidence="10">
    <location>
        <begin position="179"/>
        <end position="201"/>
    </location>
</feature>
<feature type="transmembrane region" description="Helical" evidence="10">
    <location>
        <begin position="383"/>
        <end position="404"/>
    </location>
</feature>
<evidence type="ECO:0000256" key="9">
    <source>
        <dbReference type="ARBA" id="ARBA00024708"/>
    </source>
</evidence>
<dbReference type="InterPro" id="IPR005599">
    <property type="entry name" value="GPI_mannosylTrfase"/>
</dbReference>
<comment type="function">
    <text evidence="9">Mannosyltransferase involved in glycosylphosphatidylinositol-anchor biosynthesis. Transfers the third mannose to Man2-GlcN-acyl-PI during GPI precursor assembly.</text>
</comment>
<dbReference type="OrthoDB" id="416834at2759"/>
<dbReference type="PANTHER" id="PTHR22760:SF4">
    <property type="entry name" value="GPI MANNOSYLTRANSFERASE 3"/>
    <property type="match status" value="1"/>
</dbReference>
<dbReference type="GO" id="GO:0005789">
    <property type="term" value="C:endoplasmic reticulum membrane"/>
    <property type="evidence" value="ECO:0007669"/>
    <property type="project" value="UniProtKB-SubCell"/>
</dbReference>
<dbReference type="GO" id="GO:0000026">
    <property type="term" value="F:alpha-1,2-mannosyltransferase activity"/>
    <property type="evidence" value="ECO:0007669"/>
    <property type="project" value="TreeGrafter"/>
</dbReference>
<evidence type="ECO:0000256" key="4">
    <source>
        <dbReference type="ARBA" id="ARBA00022679"/>
    </source>
</evidence>
<organism evidence="12 13">
    <name type="scientific">Agrocybe pediades</name>
    <dbReference type="NCBI Taxonomy" id="84607"/>
    <lineage>
        <taxon>Eukaryota</taxon>
        <taxon>Fungi</taxon>
        <taxon>Dikarya</taxon>
        <taxon>Basidiomycota</taxon>
        <taxon>Agaricomycotina</taxon>
        <taxon>Agaricomycetes</taxon>
        <taxon>Agaricomycetidae</taxon>
        <taxon>Agaricales</taxon>
        <taxon>Agaricineae</taxon>
        <taxon>Strophariaceae</taxon>
        <taxon>Agrocybe</taxon>
    </lineage>
</organism>
<evidence type="ECO:0000256" key="8">
    <source>
        <dbReference type="ARBA" id="ARBA00023136"/>
    </source>
</evidence>
<evidence type="ECO:0000256" key="2">
    <source>
        <dbReference type="ARBA" id="ARBA00006065"/>
    </source>
</evidence>
<keyword evidence="6 10" id="KW-0256">Endoplasmic reticulum</keyword>
<dbReference type="GO" id="GO:0006506">
    <property type="term" value="P:GPI anchor biosynthetic process"/>
    <property type="evidence" value="ECO:0007669"/>
    <property type="project" value="TreeGrafter"/>
</dbReference>
<keyword evidence="8 10" id="KW-0472">Membrane</keyword>
<comment type="caution">
    <text evidence="12">The sequence shown here is derived from an EMBL/GenBank/DDBJ whole genome shotgun (WGS) entry which is preliminary data.</text>
</comment>
<feature type="transmembrane region" description="Helical" evidence="10">
    <location>
        <begin position="267"/>
        <end position="291"/>
    </location>
</feature>
<evidence type="ECO:0000256" key="11">
    <source>
        <dbReference type="SAM" id="SignalP"/>
    </source>
</evidence>
<evidence type="ECO:0000256" key="7">
    <source>
        <dbReference type="ARBA" id="ARBA00022989"/>
    </source>
</evidence>
<evidence type="ECO:0000256" key="6">
    <source>
        <dbReference type="ARBA" id="ARBA00022824"/>
    </source>
</evidence>
<name>A0A8H4QQI8_9AGAR</name>
<proteinExistence type="inferred from homology"/>
<dbReference type="AlphaFoldDB" id="A0A8H4QQI8"/>
<comment type="subcellular location">
    <subcellularLocation>
        <location evidence="1 10">Endoplasmic reticulum membrane</location>
        <topology evidence="1 10">Multi-pass membrane protein</topology>
    </subcellularLocation>
</comment>
<evidence type="ECO:0000256" key="3">
    <source>
        <dbReference type="ARBA" id="ARBA00022676"/>
    </source>
</evidence>
<keyword evidence="11" id="KW-0732">Signal</keyword>
<keyword evidence="5 10" id="KW-0812">Transmembrane</keyword>
<sequence length="581" mass="65599">MNLATLSLIAFRVFIALCTRTFFQPDEFFQSLEPAHQFVFGYGVLTWEWMSSQPIRSFFYPALNVPVYSLLKYTRLSEAGWLGDWLLISLPKVVHGAFAALTDIYAGQIARQALGSNYVNTTIFLSCTSFFNALALSRSLSNSLETSLTTIAFAYYPWDASSRLSPQLLFNRSRLRKSIIFSALACSTRPTNAVIWVFLYANLFYALRNHRRIMLAVATDMVVTGLSAFTFIVALDSVYYGRLTITPLNFLKTNLSSVSLFYGANPWHYYITQALPILCTTALPFLLYTVWTTLTSKSTRNQPLKMMLAAIVWTIGVYSFAGHKEWRFIHPMLPLMHVLAAKSLVDSAPTPRPAQSKKAHGKSNPSFISRLITYFNLPRLPTAYISLLLCTLPASIYIVLFYCSGPVSILSYFRELPSDQFSNITIGVLMPCHSTPGFSYLHRPELSHGRLWSLGCEPPLENQDLHTYEDQTNVFFDSPKDYLLTYFPKSVDKSFPLSPMPSSIPGSPAPKVSVTQSGKLLYPWRHEWPQFLVLFGDLLLQEGVVQILEEKGYKEVAKAGRGWEGEGTRKGGARIWKWMSD</sequence>
<dbReference type="EMBL" id="JAACJL010000044">
    <property type="protein sequence ID" value="KAF4615379.1"/>
    <property type="molecule type" value="Genomic_DNA"/>
</dbReference>
<comment type="similarity">
    <text evidence="2">Belongs to the glycosyltransferase 22 family. PIGB subfamily.</text>
</comment>
<feature type="chain" id="PRO_5034080371" description="Mannosyltransferase" evidence="11">
    <location>
        <begin position="19"/>
        <end position="581"/>
    </location>
</feature>
<keyword evidence="4" id="KW-0808">Transferase</keyword>
<dbReference type="EC" id="2.4.1.-" evidence="10"/>
<keyword evidence="7 10" id="KW-1133">Transmembrane helix</keyword>
<feature type="transmembrane region" description="Helical" evidence="10">
    <location>
        <begin position="303"/>
        <end position="321"/>
    </location>
</feature>
<dbReference type="Proteomes" id="UP000521872">
    <property type="component" value="Unassembled WGS sequence"/>
</dbReference>
<accession>A0A8H4QQI8</accession>
<gene>
    <name evidence="12" type="ORF">D9613_002732</name>
</gene>
<evidence type="ECO:0000256" key="1">
    <source>
        <dbReference type="ARBA" id="ARBA00004477"/>
    </source>
</evidence>
<feature type="signal peptide" evidence="11">
    <location>
        <begin position="1"/>
        <end position="18"/>
    </location>
</feature>
<reference evidence="12 13" key="1">
    <citation type="submission" date="2019-12" db="EMBL/GenBank/DDBJ databases">
        <authorList>
            <person name="Floudas D."/>
            <person name="Bentzer J."/>
            <person name="Ahren D."/>
            <person name="Johansson T."/>
            <person name="Persson P."/>
            <person name="Tunlid A."/>
        </authorList>
    </citation>
    <scope>NUCLEOTIDE SEQUENCE [LARGE SCALE GENOMIC DNA]</scope>
    <source>
        <strain evidence="12 13">CBS 102.39</strain>
    </source>
</reference>
<keyword evidence="3 10" id="KW-0328">Glycosyltransferase</keyword>
<evidence type="ECO:0000313" key="12">
    <source>
        <dbReference type="EMBL" id="KAF4615379.1"/>
    </source>
</evidence>
<dbReference type="PANTHER" id="PTHR22760">
    <property type="entry name" value="GLYCOSYLTRANSFERASE"/>
    <property type="match status" value="1"/>
</dbReference>
<evidence type="ECO:0000256" key="10">
    <source>
        <dbReference type="RuleBase" id="RU363075"/>
    </source>
</evidence>
<evidence type="ECO:0000313" key="13">
    <source>
        <dbReference type="Proteomes" id="UP000521872"/>
    </source>
</evidence>